<dbReference type="InterPro" id="IPR036259">
    <property type="entry name" value="MFS_trans_sf"/>
</dbReference>
<keyword evidence="5 6" id="KW-0472">Membrane</keyword>
<dbReference type="Pfam" id="PF07690">
    <property type="entry name" value="MFS_1"/>
    <property type="match status" value="1"/>
</dbReference>
<feature type="transmembrane region" description="Helical" evidence="6">
    <location>
        <begin position="391"/>
        <end position="413"/>
    </location>
</feature>
<feature type="transmembrane region" description="Helical" evidence="6">
    <location>
        <begin position="162"/>
        <end position="180"/>
    </location>
</feature>
<feature type="domain" description="Major facilitator superfamily (MFS) profile" evidence="7">
    <location>
        <begin position="1"/>
        <end position="474"/>
    </location>
</feature>
<feature type="transmembrane region" description="Helical" evidence="6">
    <location>
        <begin position="324"/>
        <end position="343"/>
    </location>
</feature>
<dbReference type="GO" id="GO:0005886">
    <property type="term" value="C:plasma membrane"/>
    <property type="evidence" value="ECO:0007669"/>
    <property type="project" value="UniProtKB-SubCell"/>
</dbReference>
<keyword evidence="2" id="KW-0813">Transport</keyword>
<dbReference type="Proteomes" id="UP000030401">
    <property type="component" value="Unassembled WGS sequence"/>
</dbReference>
<dbReference type="EMBL" id="AVPG01000007">
    <property type="protein sequence ID" value="KGX87405.1"/>
    <property type="molecule type" value="Genomic_DNA"/>
</dbReference>
<dbReference type="eggNOG" id="COG0477">
    <property type="taxonomic scope" value="Bacteria"/>
</dbReference>
<accession>A0A0A5G8F6</accession>
<keyword evidence="3 6" id="KW-0812">Transmembrane</keyword>
<proteinExistence type="predicted"/>
<gene>
    <name evidence="8" type="ORF">N784_15855</name>
</gene>
<feature type="transmembrane region" description="Helical" evidence="6">
    <location>
        <begin position="42"/>
        <end position="60"/>
    </location>
</feature>
<feature type="transmembrane region" description="Helical" evidence="6">
    <location>
        <begin position="221"/>
        <end position="239"/>
    </location>
</feature>
<feature type="transmembrane region" description="Helical" evidence="6">
    <location>
        <begin position="189"/>
        <end position="209"/>
    </location>
</feature>
<dbReference type="GO" id="GO:0022857">
    <property type="term" value="F:transmembrane transporter activity"/>
    <property type="evidence" value="ECO:0007669"/>
    <property type="project" value="InterPro"/>
</dbReference>
<evidence type="ECO:0000313" key="9">
    <source>
        <dbReference type="Proteomes" id="UP000030401"/>
    </source>
</evidence>
<feature type="transmembrane region" description="Helical" evidence="6">
    <location>
        <begin position="450"/>
        <end position="467"/>
    </location>
</feature>
<dbReference type="AlphaFoldDB" id="A0A0A5G8F6"/>
<dbReference type="RefSeq" id="WP_036833552.1">
    <property type="nucleotide sequence ID" value="NZ_AVPG01000007.1"/>
</dbReference>
<comment type="subcellular location">
    <subcellularLocation>
        <location evidence="1">Cell membrane</location>
        <topology evidence="1">Multi-pass membrane protein</topology>
    </subcellularLocation>
</comment>
<name>A0A0A5G8F6_9BACI</name>
<evidence type="ECO:0000256" key="2">
    <source>
        <dbReference type="ARBA" id="ARBA00022448"/>
    </source>
</evidence>
<reference evidence="8 9" key="1">
    <citation type="submission" date="2013-08" db="EMBL/GenBank/DDBJ databases">
        <authorList>
            <person name="Huang J."/>
            <person name="Wang G."/>
        </authorList>
    </citation>
    <scope>NUCLEOTIDE SEQUENCE [LARGE SCALE GENOMIC DNA]</scope>
    <source>
        <strain evidence="8 9">JSM 072002</strain>
    </source>
</reference>
<feature type="transmembrane region" description="Helical" evidence="6">
    <location>
        <begin position="72"/>
        <end position="95"/>
    </location>
</feature>
<organism evidence="8 9">
    <name type="scientific">Pontibacillus litoralis JSM 072002</name>
    <dbReference type="NCBI Taxonomy" id="1385512"/>
    <lineage>
        <taxon>Bacteria</taxon>
        <taxon>Bacillati</taxon>
        <taxon>Bacillota</taxon>
        <taxon>Bacilli</taxon>
        <taxon>Bacillales</taxon>
        <taxon>Bacillaceae</taxon>
        <taxon>Pontibacillus</taxon>
    </lineage>
</organism>
<dbReference type="Gene3D" id="1.20.1250.20">
    <property type="entry name" value="MFS general substrate transporter like domains"/>
    <property type="match status" value="1"/>
</dbReference>
<comment type="caution">
    <text evidence="8">The sequence shown here is derived from an EMBL/GenBank/DDBJ whole genome shotgun (WGS) entry which is preliminary data.</text>
</comment>
<protein>
    <recommendedName>
        <fullName evidence="7">Major facilitator superfamily (MFS) profile domain-containing protein</fullName>
    </recommendedName>
</protein>
<evidence type="ECO:0000259" key="7">
    <source>
        <dbReference type="PROSITE" id="PS50850"/>
    </source>
</evidence>
<dbReference type="PANTHER" id="PTHR23501">
    <property type="entry name" value="MAJOR FACILITATOR SUPERFAMILY"/>
    <property type="match status" value="1"/>
</dbReference>
<evidence type="ECO:0000256" key="3">
    <source>
        <dbReference type="ARBA" id="ARBA00022692"/>
    </source>
</evidence>
<evidence type="ECO:0000256" key="4">
    <source>
        <dbReference type="ARBA" id="ARBA00022989"/>
    </source>
</evidence>
<dbReference type="OrthoDB" id="2321349at2"/>
<keyword evidence="9" id="KW-1185">Reference proteome</keyword>
<evidence type="ECO:0000313" key="8">
    <source>
        <dbReference type="EMBL" id="KGX87405.1"/>
    </source>
</evidence>
<dbReference type="SUPFAM" id="SSF103473">
    <property type="entry name" value="MFS general substrate transporter"/>
    <property type="match status" value="1"/>
</dbReference>
<dbReference type="InterPro" id="IPR011701">
    <property type="entry name" value="MFS"/>
</dbReference>
<feature type="transmembrane region" description="Helical" evidence="6">
    <location>
        <begin position="349"/>
        <end position="370"/>
    </location>
</feature>
<evidence type="ECO:0000256" key="6">
    <source>
        <dbReference type="SAM" id="Phobius"/>
    </source>
</evidence>
<keyword evidence="4 6" id="KW-1133">Transmembrane helix</keyword>
<dbReference type="STRING" id="1385512.N784_15855"/>
<evidence type="ECO:0000256" key="5">
    <source>
        <dbReference type="ARBA" id="ARBA00023136"/>
    </source>
</evidence>
<feature type="transmembrane region" description="Helical" evidence="6">
    <location>
        <begin position="130"/>
        <end position="156"/>
    </location>
</feature>
<dbReference type="PANTHER" id="PTHR23501:SF191">
    <property type="entry name" value="VACUOLAR BASIC AMINO ACID TRANSPORTER 4"/>
    <property type="match status" value="1"/>
</dbReference>
<dbReference type="PROSITE" id="PS50850">
    <property type="entry name" value="MFS"/>
    <property type="match status" value="1"/>
</dbReference>
<feature type="transmembrane region" description="Helical" evidence="6">
    <location>
        <begin position="259"/>
        <end position="286"/>
    </location>
</feature>
<feature type="transmembrane region" description="Helical" evidence="6">
    <location>
        <begin position="7"/>
        <end position="36"/>
    </location>
</feature>
<sequence>MKHKKRAFYSLIICMYIAIASQISTGITIVYAAFSFEQLQSLANGLSLFLIGTVIGLPFYSRIIDQKGSSLVYTLSLTALATSSLLISFAPSFGWVELGGFFIGLFGTALIPMIPPLLFTILTPEERKNISIYTGSTLGFAIIAGPIIVSLLIYYVGWQAGFLLNIPFALLALFFIQPYVKQLKPSHKVVFDIPSGILFTFSITCFTYGIRHIQDWGSNSVITYIVTGLFITSLIIFFIRERYFTKRFLSLHEFKKTNVLFLIVFFFFAGSFIYFYITFSALFGIYVTQHPWSGLFISTLPFAIGMTIGNIATPYILRKTKLATFLLVNWLAITILTTINALWWDSFPIFILATLFFLIGISIGTLPPAVNGSIVQLSPNHRKIGAPSLAYFTFKLGGVLLLSLVSYALVFWFTNEIPSLNGISLHQLLMPHSAVNLAAYTSLQKLYNSLSLYAIFVTILLGAYLAIQRYYYKRI</sequence>
<dbReference type="InterPro" id="IPR020846">
    <property type="entry name" value="MFS_dom"/>
</dbReference>
<feature type="transmembrane region" description="Helical" evidence="6">
    <location>
        <begin position="292"/>
        <end position="312"/>
    </location>
</feature>
<feature type="transmembrane region" description="Helical" evidence="6">
    <location>
        <begin position="101"/>
        <end position="123"/>
    </location>
</feature>
<evidence type="ECO:0000256" key="1">
    <source>
        <dbReference type="ARBA" id="ARBA00004651"/>
    </source>
</evidence>